<feature type="transmembrane region" description="Helical" evidence="5">
    <location>
        <begin position="523"/>
        <end position="544"/>
    </location>
</feature>
<dbReference type="SMART" id="SM00331">
    <property type="entry name" value="PP2C_SIG"/>
    <property type="match status" value="1"/>
</dbReference>
<dbReference type="PROSITE" id="PS50011">
    <property type="entry name" value="PROTEIN_KINASE_DOM"/>
    <property type="match status" value="1"/>
</dbReference>
<organism evidence="8 9">
    <name type="scientific">Sulfuricurvum kujiense (strain ATCC BAA-921 / DSM 16994 / JCM 11577 / YK-1)</name>
    <dbReference type="NCBI Taxonomy" id="709032"/>
    <lineage>
        <taxon>Bacteria</taxon>
        <taxon>Pseudomonadati</taxon>
        <taxon>Campylobacterota</taxon>
        <taxon>Epsilonproteobacteria</taxon>
        <taxon>Campylobacterales</taxon>
        <taxon>Sulfurimonadaceae</taxon>
        <taxon>Sulfuricurvum</taxon>
    </lineage>
</organism>
<protein>
    <submittedName>
        <fullName evidence="8">Protein serine/threonine phosphatase</fullName>
    </submittedName>
</protein>
<dbReference type="InterPro" id="IPR001932">
    <property type="entry name" value="PPM-type_phosphatase-like_dom"/>
</dbReference>
<dbReference type="Gene3D" id="3.60.40.10">
    <property type="entry name" value="PPM-type phosphatase domain"/>
    <property type="match status" value="1"/>
</dbReference>
<dbReference type="InterPro" id="IPR008271">
    <property type="entry name" value="Ser/Thr_kinase_AS"/>
</dbReference>
<keyword evidence="3" id="KW-0418">Kinase</keyword>
<evidence type="ECO:0000259" key="6">
    <source>
        <dbReference type="PROSITE" id="PS50011"/>
    </source>
</evidence>
<dbReference type="InterPro" id="IPR036457">
    <property type="entry name" value="PPM-type-like_dom_sf"/>
</dbReference>
<evidence type="ECO:0000256" key="3">
    <source>
        <dbReference type="ARBA" id="ARBA00022777"/>
    </source>
</evidence>
<dbReference type="GO" id="GO:0005524">
    <property type="term" value="F:ATP binding"/>
    <property type="evidence" value="ECO:0007669"/>
    <property type="project" value="UniProtKB-KW"/>
</dbReference>
<evidence type="ECO:0000256" key="2">
    <source>
        <dbReference type="ARBA" id="ARBA00022741"/>
    </source>
</evidence>
<accession>E4TYP7</accession>
<dbReference type="EMBL" id="CP002355">
    <property type="protein sequence ID" value="ADR34038.1"/>
    <property type="molecule type" value="Genomic_DNA"/>
</dbReference>
<dbReference type="PANTHER" id="PTHR43289:SF6">
    <property type="entry name" value="SERINE_THREONINE-PROTEIN KINASE NEKL-3"/>
    <property type="match status" value="1"/>
</dbReference>
<evidence type="ECO:0000256" key="1">
    <source>
        <dbReference type="ARBA" id="ARBA00022679"/>
    </source>
</evidence>
<keyword evidence="1" id="KW-0808">Transferase</keyword>
<dbReference type="GO" id="GO:0004674">
    <property type="term" value="F:protein serine/threonine kinase activity"/>
    <property type="evidence" value="ECO:0007669"/>
    <property type="project" value="TreeGrafter"/>
</dbReference>
<feature type="domain" description="Protein kinase" evidence="6">
    <location>
        <begin position="190"/>
        <end position="510"/>
    </location>
</feature>
<dbReference type="SUPFAM" id="SSF56112">
    <property type="entry name" value="Protein kinase-like (PK-like)"/>
    <property type="match status" value="1"/>
</dbReference>
<keyword evidence="2" id="KW-0547">Nucleotide-binding</keyword>
<name>E4TYP7_SULKY</name>
<evidence type="ECO:0000259" key="7">
    <source>
        <dbReference type="PROSITE" id="PS51746"/>
    </source>
</evidence>
<keyword evidence="9" id="KW-1185">Reference proteome</keyword>
<dbReference type="SUPFAM" id="SSF81606">
    <property type="entry name" value="PP2C-like"/>
    <property type="match status" value="1"/>
</dbReference>
<dbReference type="SMART" id="SM00220">
    <property type="entry name" value="S_TKc"/>
    <property type="match status" value="1"/>
</dbReference>
<gene>
    <name evidence="8" type="ordered locus">Sulku_1376</name>
</gene>
<dbReference type="Pfam" id="PF00069">
    <property type="entry name" value="Pkinase"/>
    <property type="match status" value="1"/>
</dbReference>
<dbReference type="PANTHER" id="PTHR43289">
    <property type="entry name" value="MITOGEN-ACTIVATED PROTEIN KINASE KINASE KINASE 20-RELATED"/>
    <property type="match status" value="1"/>
</dbReference>
<feature type="domain" description="PPM-type phosphatase" evidence="7">
    <location>
        <begin position="3"/>
        <end position="226"/>
    </location>
</feature>
<dbReference type="eggNOG" id="COG0631">
    <property type="taxonomic scope" value="Bacteria"/>
</dbReference>
<keyword evidence="5" id="KW-0472">Membrane</keyword>
<evidence type="ECO:0000313" key="8">
    <source>
        <dbReference type="EMBL" id="ADR34038.1"/>
    </source>
</evidence>
<evidence type="ECO:0000256" key="4">
    <source>
        <dbReference type="ARBA" id="ARBA00022840"/>
    </source>
</evidence>
<dbReference type="AlphaFoldDB" id="E4TYP7"/>
<keyword evidence="5" id="KW-1133">Transmembrane helix</keyword>
<dbReference type="CDD" id="cd14014">
    <property type="entry name" value="STKc_PknB_like"/>
    <property type="match status" value="1"/>
</dbReference>
<dbReference type="InterPro" id="IPR000719">
    <property type="entry name" value="Prot_kinase_dom"/>
</dbReference>
<dbReference type="eggNOG" id="COG0515">
    <property type="taxonomic scope" value="Bacteria"/>
</dbReference>
<keyword evidence="5" id="KW-0812">Transmembrane</keyword>
<dbReference type="InterPro" id="IPR011009">
    <property type="entry name" value="Kinase-like_dom_sf"/>
</dbReference>
<dbReference type="PROSITE" id="PS51746">
    <property type="entry name" value="PPM_2"/>
    <property type="match status" value="1"/>
</dbReference>
<proteinExistence type="predicted"/>
<sequence>MLQLQSSEYILPKPGSTGDDACAYAIIDNSLFVSVLCDGVGSAKRGGTAARQSVKFFINQFKSRPKAWGISKTMEVFTRHINGLLFKESISQYGQIELLTTLCLAIIEGESLYTLNLGDSRIYLLKQNGEFKRLSTDHTMDDEYMSHVLTQACGMSENIDPNIVSTPIAVGDTLVLCSDGVYNLIDEKSFMDLVHQGLGSATIINHAAQDGQLHDRDDMSLQIFRIESLDPLHALKNNDLPIPKSLYEGDIIDGYTLISPMMEHRRIWKVSKQGQFYVMKFPMRAYDEQALDEFVREAWTAKQITHKAFGHAWIPEGRSVRYYMMDLVEGINLKDYVKNRPLSIDNAIELGKFLHRAEAHLLHLGLVHGDIKPENIIVYKKEGEAGVNFKMVDFGSIVEIFSTDSRAGTPSYLAPERFIGGVINESTEIFSIGVTLYWALSGKLPYGEIEPFQTPTFKTPKRPVKLNSNIPLWLDSIIMRAIAVSPERRYTHYSEFFYELKAPEKVKPFFSDETPLIERSPVMFYKIGFFLALAAEIVTFVLYVSK</sequence>
<dbReference type="RefSeq" id="WP_013460235.1">
    <property type="nucleotide sequence ID" value="NC_014762.1"/>
</dbReference>
<evidence type="ECO:0000313" key="9">
    <source>
        <dbReference type="Proteomes" id="UP000008721"/>
    </source>
</evidence>
<dbReference type="CDD" id="cd00143">
    <property type="entry name" value="PP2Cc"/>
    <property type="match status" value="1"/>
</dbReference>
<dbReference type="HOGENOM" id="CLU_034273_0_0_7"/>
<dbReference type="Proteomes" id="UP000008721">
    <property type="component" value="Chromosome"/>
</dbReference>
<dbReference type="Gene3D" id="1.10.510.10">
    <property type="entry name" value="Transferase(Phosphotransferase) domain 1"/>
    <property type="match status" value="1"/>
</dbReference>
<dbReference type="PROSITE" id="PS00108">
    <property type="entry name" value="PROTEIN_KINASE_ST"/>
    <property type="match status" value="1"/>
</dbReference>
<keyword evidence="4" id="KW-0067">ATP-binding</keyword>
<dbReference type="STRING" id="709032.Sulku_1376"/>
<dbReference type="SMART" id="SM00332">
    <property type="entry name" value="PP2Cc"/>
    <property type="match status" value="1"/>
</dbReference>
<dbReference type="KEGG" id="sku:Sulku_1376"/>
<reference evidence="8 9" key="1">
    <citation type="journal article" date="2012" name="Stand. Genomic Sci.">
        <title>Complete genome sequence of the sulfur compounds oxidizing chemolithoautotroph Sulfuricurvum kujiense type strain (YK-1(T)).</title>
        <authorList>
            <person name="Han C."/>
            <person name="Kotsyurbenko O."/>
            <person name="Chertkov O."/>
            <person name="Held B."/>
            <person name="Lapidus A."/>
            <person name="Nolan M."/>
            <person name="Lucas S."/>
            <person name="Hammon N."/>
            <person name="Deshpande S."/>
            <person name="Cheng J.F."/>
            <person name="Tapia R."/>
            <person name="Goodwin L.A."/>
            <person name="Pitluck S."/>
            <person name="Liolios K."/>
            <person name="Pagani I."/>
            <person name="Ivanova N."/>
            <person name="Mavromatis K."/>
            <person name="Mikhailova N."/>
            <person name="Pati A."/>
            <person name="Chen A."/>
            <person name="Palaniappan K."/>
            <person name="Land M."/>
            <person name="Hauser L."/>
            <person name="Chang Y.J."/>
            <person name="Jeffries C.D."/>
            <person name="Brambilla E.M."/>
            <person name="Rohde M."/>
            <person name="Spring S."/>
            <person name="Sikorski J."/>
            <person name="Goker M."/>
            <person name="Woyke T."/>
            <person name="Bristow J."/>
            <person name="Eisen J.A."/>
            <person name="Markowitz V."/>
            <person name="Hugenholtz P."/>
            <person name="Kyrpides N.C."/>
            <person name="Klenk H.P."/>
            <person name="Detter J.C."/>
        </authorList>
    </citation>
    <scope>NUCLEOTIDE SEQUENCE [LARGE SCALE GENOMIC DNA]</scope>
    <source>
        <strain evidence="9">ATCC BAA-921 / DSM 16994 / JCM 11577 / YK-1</strain>
    </source>
</reference>
<evidence type="ECO:0000256" key="5">
    <source>
        <dbReference type="SAM" id="Phobius"/>
    </source>
</evidence>
<dbReference type="Pfam" id="PF13672">
    <property type="entry name" value="PP2C_2"/>
    <property type="match status" value="1"/>
</dbReference>